<name>A0A3S0Z4A8_ELYCH</name>
<dbReference type="SUPFAM" id="SSF57938">
    <property type="entry name" value="DnaJ/Hsp40 cysteine-rich domain"/>
    <property type="match status" value="2"/>
</dbReference>
<keyword evidence="1" id="KW-1133">Transmembrane helix</keyword>
<feature type="transmembrane region" description="Helical" evidence="1">
    <location>
        <begin position="45"/>
        <end position="67"/>
    </location>
</feature>
<protein>
    <submittedName>
        <fullName evidence="2">Uncharacterized protein</fullName>
    </submittedName>
</protein>
<sequence length="202" mass="21359">MWSQCGIYKDRDRGLPRLYLKSILRFLEFSAVPTHTCSMPRGQTVLSLCVFISARVVFLAVSGAWFFGSHIMDKMDSVEALQPSVCLCVGDGYQVSSADICVWCVGDGYQVSSAAICGWCVGDGYQVSSADICGWCVGDGYQVSSAAICGWCVGDGYQVSSAAVCVWCVGDGYQVSSADICVWCVGDGYQVSSAAIGVCGGS</sequence>
<proteinExistence type="predicted"/>
<organism evidence="2 3">
    <name type="scientific">Elysia chlorotica</name>
    <name type="common">Eastern emerald elysia</name>
    <name type="synonym">Sea slug</name>
    <dbReference type="NCBI Taxonomy" id="188477"/>
    <lineage>
        <taxon>Eukaryota</taxon>
        <taxon>Metazoa</taxon>
        <taxon>Spiralia</taxon>
        <taxon>Lophotrochozoa</taxon>
        <taxon>Mollusca</taxon>
        <taxon>Gastropoda</taxon>
        <taxon>Heterobranchia</taxon>
        <taxon>Euthyneura</taxon>
        <taxon>Panpulmonata</taxon>
        <taxon>Sacoglossa</taxon>
        <taxon>Placobranchoidea</taxon>
        <taxon>Plakobranchidae</taxon>
        <taxon>Elysia</taxon>
    </lineage>
</organism>
<keyword evidence="1" id="KW-0812">Transmembrane</keyword>
<dbReference type="EMBL" id="RQTK01001425">
    <property type="protein sequence ID" value="RUS70369.1"/>
    <property type="molecule type" value="Genomic_DNA"/>
</dbReference>
<reference evidence="2 3" key="1">
    <citation type="submission" date="2019-01" db="EMBL/GenBank/DDBJ databases">
        <title>A draft genome assembly of the solar-powered sea slug Elysia chlorotica.</title>
        <authorList>
            <person name="Cai H."/>
            <person name="Li Q."/>
            <person name="Fang X."/>
            <person name="Li J."/>
            <person name="Curtis N.E."/>
            <person name="Altenburger A."/>
            <person name="Shibata T."/>
            <person name="Feng M."/>
            <person name="Maeda T."/>
            <person name="Schwartz J.A."/>
            <person name="Shigenobu S."/>
            <person name="Lundholm N."/>
            <person name="Nishiyama T."/>
            <person name="Yang H."/>
            <person name="Hasebe M."/>
            <person name="Li S."/>
            <person name="Pierce S.K."/>
            <person name="Wang J."/>
        </authorList>
    </citation>
    <scope>NUCLEOTIDE SEQUENCE [LARGE SCALE GENOMIC DNA]</scope>
    <source>
        <strain evidence="2">EC2010</strain>
        <tissue evidence="2">Whole organism of an adult</tissue>
    </source>
</reference>
<keyword evidence="3" id="KW-1185">Reference proteome</keyword>
<accession>A0A3S0Z4A8</accession>
<dbReference type="AlphaFoldDB" id="A0A3S0Z4A8"/>
<gene>
    <name evidence="2" type="ORF">EGW08_021871</name>
</gene>
<keyword evidence="1" id="KW-0472">Membrane</keyword>
<evidence type="ECO:0000313" key="3">
    <source>
        <dbReference type="Proteomes" id="UP000271974"/>
    </source>
</evidence>
<evidence type="ECO:0000256" key="1">
    <source>
        <dbReference type="SAM" id="Phobius"/>
    </source>
</evidence>
<comment type="caution">
    <text evidence="2">The sequence shown here is derived from an EMBL/GenBank/DDBJ whole genome shotgun (WGS) entry which is preliminary data.</text>
</comment>
<dbReference type="Proteomes" id="UP000271974">
    <property type="component" value="Unassembled WGS sequence"/>
</dbReference>
<dbReference type="InterPro" id="IPR036410">
    <property type="entry name" value="HSP_DnaJ_Cys-rich_dom_sf"/>
</dbReference>
<evidence type="ECO:0000313" key="2">
    <source>
        <dbReference type="EMBL" id="RUS70369.1"/>
    </source>
</evidence>